<dbReference type="OrthoDB" id="8476759at2"/>
<dbReference type="PANTHER" id="PTHR11614">
    <property type="entry name" value="PHOSPHOLIPASE-RELATED"/>
    <property type="match status" value="1"/>
</dbReference>
<accession>A0A250KWD5</accession>
<dbReference type="KEGG" id="mmai:sS8_4057"/>
<dbReference type="SUPFAM" id="SSF53474">
    <property type="entry name" value="alpha/beta-Hydrolases"/>
    <property type="match status" value="1"/>
</dbReference>
<protein>
    <submittedName>
        <fullName evidence="2">Alpha/beta hydrolase fold protein</fullName>
    </submittedName>
</protein>
<dbReference type="Proteomes" id="UP000266313">
    <property type="component" value="Chromosome"/>
</dbReference>
<gene>
    <name evidence="2" type="ORF">sS8_4057</name>
</gene>
<feature type="domain" description="Serine aminopeptidase S33" evidence="1">
    <location>
        <begin position="534"/>
        <end position="749"/>
    </location>
</feature>
<organism evidence="2 3">
    <name type="scientific">Methylocaldum marinum</name>
    <dbReference type="NCBI Taxonomy" id="1432792"/>
    <lineage>
        <taxon>Bacteria</taxon>
        <taxon>Pseudomonadati</taxon>
        <taxon>Pseudomonadota</taxon>
        <taxon>Gammaproteobacteria</taxon>
        <taxon>Methylococcales</taxon>
        <taxon>Methylococcaceae</taxon>
        <taxon>Methylocaldum</taxon>
    </lineage>
</organism>
<evidence type="ECO:0000313" key="3">
    <source>
        <dbReference type="Proteomes" id="UP000266313"/>
    </source>
</evidence>
<keyword evidence="3" id="KW-1185">Reference proteome</keyword>
<reference evidence="2 3" key="1">
    <citation type="submission" date="2016-12" db="EMBL/GenBank/DDBJ databases">
        <title>Genome sequencing of Methylocaldum marinum.</title>
        <authorList>
            <person name="Takeuchi M."/>
            <person name="Kamagata Y."/>
            <person name="Hiraoka S."/>
            <person name="Oshima K."/>
            <person name="Hattori M."/>
            <person name="Iwasaki W."/>
        </authorList>
    </citation>
    <scope>NUCLEOTIDE SEQUENCE [LARGE SCALE GENOMIC DNA]</scope>
    <source>
        <strain evidence="2 3">S8</strain>
    </source>
</reference>
<evidence type="ECO:0000313" key="2">
    <source>
        <dbReference type="EMBL" id="BBA35988.1"/>
    </source>
</evidence>
<dbReference type="Gene3D" id="3.40.50.1820">
    <property type="entry name" value="alpha/beta hydrolase"/>
    <property type="match status" value="1"/>
</dbReference>
<sequence>MFPKRHQMEDRSNVNPDYDINTSTYDWSVRVFRQIKKLLKVRITLHGSPEIIDHGHIFLFNHFARFETFIPQYLMYEARKVYCCSVASAEFFEQEDSVLAGFLRDVGVIPNNYPRLLPWLAEQILLGRKVVIFPEGGMVKDRRVLDHRGRYSIYSRVSMDRRKHHTGAAVLAIGLEIFKMAVRRAEHQGDLKRISAWAEAIGLESRETLLTAAHQPTIVVPANITFYPIRVNEHILSSGAELLSRGLSRRAAEEILIEGNILLRNTDMDIQFGHPVIASARWHHWETWLAKWVVPRIAAIDDVFAVTRRPADARERLLAGRLRQRAQIIRNKYMREMYQAVTVNLSHLASTLIMDRARRNRIEIDRTQFFRSLYLAIKHTQVLPHVHLHRSLQNPDDYRDLLEGEHSGLHELLETAKASGLIEIHPGHYRLLPKLLQEHEFDEIRIENVIAVYANEVEPMSGIMDAVKRAVSAEKKVGDRELANLRFDDEVRSWRWDLRHQAKNTPDLGGHPITAGVTPRPFFLKARSHNGGGIILIHELLASPAELRGFGQHLADLGFHALGIRLKGHGTSPYDLKDRRWEDWLDSLRRGYDIMKSYGSRIYIVGAGVGGLLALQLASEQPERLAGIAAVSPPFKFSASGPMAPLLRSTSILIRWMARRTGRPFVERTPEYPQYAYREVPLRSLYELRRLAHEVEEHLSDVQCPVLLAQADRDPILAPESSRTIYKALGSKNKILRSIHADRHNILVEDIGGIRDIVIRFLTRDAPAG</sequence>
<proteinExistence type="predicted"/>
<dbReference type="AlphaFoldDB" id="A0A250KWD5"/>
<dbReference type="InterPro" id="IPR022742">
    <property type="entry name" value="Hydrolase_4"/>
</dbReference>
<name>A0A250KWD5_9GAMM</name>
<keyword evidence="2" id="KW-0378">Hydrolase</keyword>
<dbReference type="InterPro" id="IPR029058">
    <property type="entry name" value="AB_hydrolase_fold"/>
</dbReference>
<evidence type="ECO:0000259" key="1">
    <source>
        <dbReference type="Pfam" id="PF12146"/>
    </source>
</evidence>
<dbReference type="InterPro" id="IPR051044">
    <property type="entry name" value="MAG_DAG_Lipase"/>
</dbReference>
<dbReference type="GO" id="GO:0016787">
    <property type="term" value="F:hydrolase activity"/>
    <property type="evidence" value="ECO:0007669"/>
    <property type="project" value="UniProtKB-KW"/>
</dbReference>
<dbReference type="EMBL" id="AP017928">
    <property type="protein sequence ID" value="BBA35988.1"/>
    <property type="molecule type" value="Genomic_DNA"/>
</dbReference>
<dbReference type="Pfam" id="PF12146">
    <property type="entry name" value="Hydrolase_4"/>
    <property type="match status" value="1"/>
</dbReference>